<proteinExistence type="predicted"/>
<dbReference type="SUPFAM" id="SSF53850">
    <property type="entry name" value="Periplasmic binding protein-like II"/>
    <property type="match status" value="1"/>
</dbReference>
<dbReference type="PROSITE" id="PS51257">
    <property type="entry name" value="PROKAR_LIPOPROTEIN"/>
    <property type="match status" value="1"/>
</dbReference>
<dbReference type="EMBL" id="SZQA01000020">
    <property type="protein sequence ID" value="TKK86527.1"/>
    <property type="molecule type" value="Genomic_DNA"/>
</dbReference>
<dbReference type="Pfam" id="PF01547">
    <property type="entry name" value="SBP_bac_1"/>
    <property type="match status" value="1"/>
</dbReference>
<keyword evidence="3" id="KW-1185">Reference proteome</keyword>
<gene>
    <name evidence="2" type="ORF">FDA94_20655</name>
</gene>
<dbReference type="PANTHER" id="PTHR43649">
    <property type="entry name" value="ARABINOSE-BINDING PROTEIN-RELATED"/>
    <property type="match status" value="1"/>
</dbReference>
<comment type="caution">
    <text evidence="2">The sequence shown here is derived from an EMBL/GenBank/DDBJ whole genome shotgun (WGS) entry which is preliminary data.</text>
</comment>
<evidence type="ECO:0000256" key="1">
    <source>
        <dbReference type="SAM" id="SignalP"/>
    </source>
</evidence>
<dbReference type="InterPro" id="IPR050490">
    <property type="entry name" value="Bact_solute-bd_prot1"/>
</dbReference>
<dbReference type="Proteomes" id="UP000308705">
    <property type="component" value="Unassembled WGS sequence"/>
</dbReference>
<feature type="chain" id="PRO_5038531441" evidence="1">
    <location>
        <begin position="28"/>
        <end position="463"/>
    </location>
</feature>
<dbReference type="RefSeq" id="WP_137248721.1">
    <property type="nucleotide sequence ID" value="NZ_SZQA01000020.1"/>
</dbReference>
<name>A0A4U3MF62_9ACTN</name>
<dbReference type="OrthoDB" id="8478044at2"/>
<keyword evidence="1" id="KW-0732">Signal</keyword>
<dbReference type="AlphaFoldDB" id="A0A4U3MF62"/>
<feature type="signal peptide" evidence="1">
    <location>
        <begin position="1"/>
        <end position="27"/>
    </location>
</feature>
<evidence type="ECO:0000313" key="3">
    <source>
        <dbReference type="Proteomes" id="UP000308705"/>
    </source>
</evidence>
<protein>
    <submittedName>
        <fullName evidence="2">Carbohydrate ABC transporter substrate-binding protein</fullName>
    </submittedName>
</protein>
<reference evidence="2 3" key="1">
    <citation type="submission" date="2019-04" db="EMBL/GenBank/DDBJ databases">
        <title>Herbidospora sp. NEAU-GS14.nov., a novel actinomycete isolated from soil.</title>
        <authorList>
            <person name="Han L."/>
        </authorList>
    </citation>
    <scope>NUCLEOTIDE SEQUENCE [LARGE SCALE GENOMIC DNA]</scope>
    <source>
        <strain evidence="2 3">NEAU-GS14</strain>
    </source>
</reference>
<evidence type="ECO:0000313" key="2">
    <source>
        <dbReference type="EMBL" id="TKK86527.1"/>
    </source>
</evidence>
<accession>A0A4U3MF62</accession>
<dbReference type="Gene3D" id="3.40.190.10">
    <property type="entry name" value="Periplasmic binding protein-like II"/>
    <property type="match status" value="2"/>
</dbReference>
<organism evidence="2 3">
    <name type="scientific">Herbidospora galbida</name>
    <dbReference type="NCBI Taxonomy" id="2575442"/>
    <lineage>
        <taxon>Bacteria</taxon>
        <taxon>Bacillati</taxon>
        <taxon>Actinomycetota</taxon>
        <taxon>Actinomycetes</taxon>
        <taxon>Streptosporangiales</taxon>
        <taxon>Streptosporangiaceae</taxon>
        <taxon>Herbidospora</taxon>
    </lineage>
</organism>
<sequence length="463" mass="48413">MLGSSRIWKRRPLGFAAALMSGALVLAGCAGGGSPAQNGAQGADQGSADSGEITWWGWTPDAAPANAYIKAFNKVYPNIKVTFKKLTIDGYDAAIRPALASSVGPDVFDVAPGAANGSVDIYGVNAIDLKPAVEKTLGADWESKLAPIGVSSLKNGDKLAALSVGSVFSGTVWINKDLFDKYNLQPPTTYDEWKKVCATFKANNVGCFVQGAAQTAFNEDTLQAISNNVQPGVWEKALKKEVPWTDPTIVKALTLWKGLFDDGIMQEGALGTQQYPDANNGFMSGKYAMVMMGSWYMQYSTVEGMTAAISGAGVADPKPFTQIPIAFPDIAGTGNVGSLYGDADFGLAVNQKSKNIAAATTFATWLGTSAEGQQAVADILNDIPALVSAQPNWDTVKLVNPEVQKPALEKLISDAGKSSEPRLATVVADLQTAIGVASTTVAAGEATPEEAAATLQDTASKIK</sequence>
<dbReference type="InterPro" id="IPR006059">
    <property type="entry name" value="SBP"/>
</dbReference>